<dbReference type="SUPFAM" id="SSF53474">
    <property type="entry name" value="alpha/beta-Hydrolases"/>
    <property type="match status" value="1"/>
</dbReference>
<keyword evidence="3" id="KW-0597">Phosphoprotein</keyword>
<dbReference type="Pfam" id="PF13193">
    <property type="entry name" value="AMP-binding_C"/>
    <property type="match status" value="1"/>
</dbReference>
<comment type="caution">
    <text evidence="8">The sequence shown here is derived from an EMBL/GenBank/DDBJ whole genome shotgun (WGS) entry which is preliminary data.</text>
</comment>
<dbReference type="Pfam" id="PF00975">
    <property type="entry name" value="Thioesterase"/>
    <property type="match status" value="1"/>
</dbReference>
<dbReference type="Gene3D" id="3.30.300.30">
    <property type="match status" value="1"/>
</dbReference>
<dbReference type="InterPro" id="IPR020845">
    <property type="entry name" value="AMP-binding_CS"/>
</dbReference>
<dbReference type="GO" id="GO:0031177">
    <property type="term" value="F:phosphopantetheine binding"/>
    <property type="evidence" value="ECO:0007669"/>
    <property type="project" value="InterPro"/>
</dbReference>
<keyword evidence="2" id="KW-0596">Phosphopantetheine</keyword>
<evidence type="ECO:0000256" key="5">
    <source>
        <dbReference type="ARBA" id="ARBA00022741"/>
    </source>
</evidence>
<dbReference type="InterPro" id="IPR042099">
    <property type="entry name" value="ANL_N_sf"/>
</dbReference>
<name>A0A936ZJT7_9BURK</name>
<keyword evidence="5" id="KW-0547">Nucleotide-binding</keyword>
<dbReference type="Gene3D" id="3.40.50.12780">
    <property type="entry name" value="N-terminal domain of ligase-like"/>
    <property type="match status" value="1"/>
</dbReference>
<dbReference type="InterPro" id="IPR029058">
    <property type="entry name" value="AB_hydrolase_fold"/>
</dbReference>
<dbReference type="InterPro" id="IPR020806">
    <property type="entry name" value="PKS_PP-bd"/>
</dbReference>
<comment type="similarity">
    <text evidence="1">Belongs to the ATP-dependent AMP-binding enzyme family.</text>
</comment>
<keyword evidence="9" id="KW-1185">Reference proteome</keyword>
<protein>
    <submittedName>
        <fullName evidence="8">Acetoacetate--CoA ligase</fullName>
        <ecNumber evidence="8">6.2.1.16</ecNumber>
    </submittedName>
</protein>
<dbReference type="SMART" id="SM00823">
    <property type="entry name" value="PKS_PP"/>
    <property type="match status" value="1"/>
</dbReference>
<dbReference type="NCBIfam" id="TIGR01217">
    <property type="entry name" value="ac_ac_CoA_syn"/>
    <property type="match status" value="1"/>
</dbReference>
<evidence type="ECO:0000256" key="2">
    <source>
        <dbReference type="ARBA" id="ARBA00022450"/>
    </source>
</evidence>
<dbReference type="SUPFAM" id="SSF56801">
    <property type="entry name" value="Acetyl-CoA synthetase-like"/>
    <property type="match status" value="1"/>
</dbReference>
<dbReference type="InterPro" id="IPR001031">
    <property type="entry name" value="Thioesterase"/>
</dbReference>
<evidence type="ECO:0000313" key="9">
    <source>
        <dbReference type="Proteomes" id="UP000613011"/>
    </source>
</evidence>
<dbReference type="InterPro" id="IPR005914">
    <property type="entry name" value="Acac_CoA_synth"/>
</dbReference>
<dbReference type="InterPro" id="IPR000873">
    <property type="entry name" value="AMP-dep_synth/lig_dom"/>
</dbReference>
<dbReference type="InterPro" id="IPR036736">
    <property type="entry name" value="ACP-like_sf"/>
</dbReference>
<dbReference type="PROSITE" id="PS00455">
    <property type="entry name" value="AMP_BINDING"/>
    <property type="match status" value="1"/>
</dbReference>
<accession>A0A936ZJT7</accession>
<dbReference type="SUPFAM" id="SSF47336">
    <property type="entry name" value="ACP-like"/>
    <property type="match status" value="1"/>
</dbReference>
<evidence type="ECO:0000256" key="3">
    <source>
        <dbReference type="ARBA" id="ARBA00022553"/>
    </source>
</evidence>
<sequence length="988" mass="106841">MAAFRALLETRTGRTFGDPGALHAFSVAEFRTFWEVLLKWCGQPLGIAGAAEPVCIGDDCEHATFFPCLQLNYADSLLNLEVAGAGAPALTQCHADGSSESWTRGELRERVARLAAALVGMGVGEGDRVVAVMRNDGLAVMAGLAVAAVGATLSTASPEMSVQALLDRFGPLRPRLLFAHLAPLPGDTGTPVDEKLADLARQLDSLQGVVSLDGGPLPDGASVLQLDGLLQARASGSFEWPRFSFNHPLFIMFSSGTTGRPKCIVHGAGGSLLEHVKEHRLHTDLQPGDRLYFHTSCSWMMWNWQLSALASGVEIVTYDGTISSVDRLWRLVSEQRVTVFGTSPAYLKMSQEAQLEPGRQFDLGALRAVLSTGAVLYDAQFDWVTRQVKSVPVQSISGGTDIIGCFVLGHPDRPVVAGEAQSRSLGLDVQAWREGAPAEGVGELVCVNPFPSRPLGFYGDTDGSRFHAAYFSQNPGVWTHGDLIEFSPQGGARLHGRSDGLLNVAGIKFAPAEIYRVLADIPAIREAMVVERRPADASAAGGPEILALLVLRPGAVLDRALEAQVRRDIAARLSAAHVPDRIIDVPQLPVTHNGKVSEAAARAAASGLPLQNLSALRNPECLEAIREHPGLRDAPPAAELAQGEDLLAQLQSVWRQLLGMDVGLEDDFFELGGNSLLAARMMREIQKLTGRSLPLGTLMCAPTVAKLASILSQDTPAAASSMLVRMREGEGRPIFMAHGMNGTTMDCWPLVRALQTGRPVWAFQARGLDGEQAPHERVEEMAQAYIELMRSIQPEGPYALTGFSFGGLVAYEMAQQLIAQGEKIELLFLIDPHLQQDLSAPSRLWHQLTRLVHRLWRMPRSELPRFLQDRVRQAGIKLRVRLGLAPPPRPSAGLAMAPVHQRVFDSLWWALLAYRPAPYLGGSMVFVRSAEPFGPFFDPMPVWRRVSGGRLRQINLPGTHLALVRQHAQPLAAALDAALRASAAPTTT</sequence>
<dbReference type="InterPro" id="IPR045851">
    <property type="entry name" value="AMP-bd_C_sf"/>
</dbReference>
<dbReference type="EMBL" id="JAEQNA010000005">
    <property type="protein sequence ID" value="MBL0421513.1"/>
    <property type="molecule type" value="Genomic_DNA"/>
</dbReference>
<dbReference type="EC" id="6.2.1.16" evidence="8"/>
<dbReference type="Gene3D" id="3.40.50.1820">
    <property type="entry name" value="alpha/beta hydrolase"/>
    <property type="match status" value="1"/>
</dbReference>
<keyword evidence="4 8" id="KW-0436">Ligase</keyword>
<reference evidence="8" key="1">
    <citation type="submission" date="2021-01" db="EMBL/GenBank/DDBJ databases">
        <title>Ramlibacter sp. strain AW1 16S ribosomal RNA gene Genome sequencing and assembly.</title>
        <authorList>
            <person name="Kang M."/>
        </authorList>
    </citation>
    <scope>NUCLEOTIDE SEQUENCE</scope>
    <source>
        <strain evidence="8">AW1</strain>
    </source>
</reference>
<evidence type="ECO:0000313" key="8">
    <source>
        <dbReference type="EMBL" id="MBL0421513.1"/>
    </source>
</evidence>
<evidence type="ECO:0000259" key="7">
    <source>
        <dbReference type="PROSITE" id="PS50075"/>
    </source>
</evidence>
<dbReference type="InterPro" id="IPR025110">
    <property type="entry name" value="AMP-bd_C"/>
</dbReference>
<evidence type="ECO:0000256" key="4">
    <source>
        <dbReference type="ARBA" id="ARBA00022598"/>
    </source>
</evidence>
<dbReference type="AlphaFoldDB" id="A0A936ZJT7"/>
<feature type="domain" description="Carrier" evidence="7">
    <location>
        <begin position="641"/>
        <end position="715"/>
    </location>
</feature>
<dbReference type="GO" id="GO:0006629">
    <property type="term" value="P:lipid metabolic process"/>
    <property type="evidence" value="ECO:0007669"/>
    <property type="project" value="InterPro"/>
</dbReference>
<evidence type="ECO:0000256" key="6">
    <source>
        <dbReference type="ARBA" id="ARBA00022840"/>
    </source>
</evidence>
<dbReference type="GO" id="GO:0005524">
    <property type="term" value="F:ATP binding"/>
    <property type="evidence" value="ECO:0007669"/>
    <property type="project" value="UniProtKB-KW"/>
</dbReference>
<evidence type="ECO:0000256" key="1">
    <source>
        <dbReference type="ARBA" id="ARBA00006432"/>
    </source>
</evidence>
<dbReference type="PROSITE" id="PS50075">
    <property type="entry name" value="CARRIER"/>
    <property type="match status" value="1"/>
</dbReference>
<dbReference type="GO" id="GO:0030729">
    <property type="term" value="F:acetoacetate-CoA ligase activity"/>
    <property type="evidence" value="ECO:0007669"/>
    <property type="project" value="UniProtKB-EC"/>
</dbReference>
<dbReference type="Proteomes" id="UP000613011">
    <property type="component" value="Unassembled WGS sequence"/>
</dbReference>
<dbReference type="PANTHER" id="PTHR42921">
    <property type="entry name" value="ACETOACETYL-COA SYNTHETASE"/>
    <property type="match status" value="1"/>
</dbReference>
<dbReference type="Pfam" id="PF00550">
    <property type="entry name" value="PP-binding"/>
    <property type="match status" value="1"/>
</dbReference>
<dbReference type="Pfam" id="PF00501">
    <property type="entry name" value="AMP-binding"/>
    <property type="match status" value="1"/>
</dbReference>
<keyword evidence="6" id="KW-0067">ATP-binding</keyword>
<gene>
    <name evidence="8" type="ORF">JI739_14235</name>
</gene>
<dbReference type="PANTHER" id="PTHR42921:SF1">
    <property type="entry name" value="ACETOACETYL-COA SYNTHETASE"/>
    <property type="match status" value="1"/>
</dbReference>
<dbReference type="Gene3D" id="1.10.1200.10">
    <property type="entry name" value="ACP-like"/>
    <property type="match status" value="1"/>
</dbReference>
<organism evidence="8 9">
    <name type="scientific">Ramlibacter aurantiacus</name>
    <dbReference type="NCBI Taxonomy" id="2801330"/>
    <lineage>
        <taxon>Bacteria</taxon>
        <taxon>Pseudomonadati</taxon>
        <taxon>Pseudomonadota</taxon>
        <taxon>Betaproteobacteria</taxon>
        <taxon>Burkholderiales</taxon>
        <taxon>Comamonadaceae</taxon>
        <taxon>Ramlibacter</taxon>
    </lineage>
</organism>
<dbReference type="InterPro" id="IPR009081">
    <property type="entry name" value="PP-bd_ACP"/>
</dbReference>
<proteinExistence type="inferred from homology"/>